<evidence type="ECO:0000313" key="3">
    <source>
        <dbReference type="Proteomes" id="UP000467164"/>
    </source>
</evidence>
<dbReference type="KEGG" id="msho:MSHO_36760"/>
<reference evidence="2 3" key="1">
    <citation type="journal article" date="2019" name="Emerg. Microbes Infect.">
        <title>Comprehensive subspecies identification of 175 nontuberculous mycobacteria species based on 7547 genomic profiles.</title>
        <authorList>
            <person name="Matsumoto Y."/>
            <person name="Kinjo T."/>
            <person name="Motooka D."/>
            <person name="Nabeya D."/>
            <person name="Jung N."/>
            <person name="Uechi K."/>
            <person name="Horii T."/>
            <person name="Iida T."/>
            <person name="Fujita J."/>
            <person name="Nakamura S."/>
        </authorList>
    </citation>
    <scope>NUCLEOTIDE SEQUENCE [LARGE SCALE GENOMIC DNA]</scope>
    <source>
        <strain evidence="2 3">JCM 12657</strain>
    </source>
</reference>
<dbReference type="SUPFAM" id="SSF46689">
    <property type="entry name" value="Homeodomain-like"/>
    <property type="match status" value="1"/>
</dbReference>
<sequence>MLPGWSWDPLADAWEARYAQLADYVTRCGTSRAPQSGDADEGVLGRWVQKQRNNFAAGKLSSEQIKRLEALPDWRWSRFKAGARSKRLSDDEKREFRRRAASGEPILELAAEFGIGRTTAYRLVGSDS</sequence>
<proteinExistence type="predicted"/>
<name>A0A7I7LE58_9MYCO</name>
<dbReference type="Gene3D" id="6.10.140.530">
    <property type="match status" value="1"/>
</dbReference>
<keyword evidence="3" id="KW-1185">Reference proteome</keyword>
<dbReference type="AlphaFoldDB" id="A0A7I7LE58"/>
<organism evidence="2 3">
    <name type="scientific">Mycobacterium shottsii</name>
    <dbReference type="NCBI Taxonomy" id="133549"/>
    <lineage>
        <taxon>Bacteria</taxon>
        <taxon>Bacillati</taxon>
        <taxon>Actinomycetota</taxon>
        <taxon>Actinomycetes</taxon>
        <taxon>Mycobacteriales</taxon>
        <taxon>Mycobacteriaceae</taxon>
        <taxon>Mycobacterium</taxon>
        <taxon>Mycobacterium ulcerans group</taxon>
    </lineage>
</organism>
<dbReference type="InterPro" id="IPR009057">
    <property type="entry name" value="Homeodomain-like_sf"/>
</dbReference>
<dbReference type="Proteomes" id="UP000467164">
    <property type="component" value="Chromosome"/>
</dbReference>
<evidence type="ECO:0000313" key="2">
    <source>
        <dbReference type="EMBL" id="BBX58331.1"/>
    </source>
</evidence>
<accession>A0A7I7LE58</accession>
<dbReference type="Pfam" id="PF03457">
    <property type="entry name" value="HA"/>
    <property type="match status" value="1"/>
</dbReference>
<dbReference type="EMBL" id="AP022572">
    <property type="protein sequence ID" value="BBX58331.1"/>
    <property type="molecule type" value="Genomic_DNA"/>
</dbReference>
<evidence type="ECO:0000259" key="1">
    <source>
        <dbReference type="Pfam" id="PF03457"/>
    </source>
</evidence>
<protein>
    <recommendedName>
        <fullName evidence="1">Helicase-associated domain-containing protein</fullName>
    </recommendedName>
</protein>
<gene>
    <name evidence="2" type="ORF">MSHO_36760</name>
</gene>
<feature type="domain" description="Helicase-associated" evidence="1">
    <location>
        <begin position="12"/>
        <end position="71"/>
    </location>
</feature>
<dbReference type="InterPro" id="IPR005114">
    <property type="entry name" value="Helicase_assoc"/>
</dbReference>